<feature type="disulfide bond" evidence="2">
    <location>
        <begin position="34"/>
        <end position="49"/>
    </location>
</feature>
<keyword evidence="1 2" id="KW-1015">Disulfide bond</keyword>
<dbReference type="PROSITE" id="PS51448">
    <property type="entry name" value="P_TREFOIL_2"/>
    <property type="match status" value="1"/>
</dbReference>
<reference evidence="4" key="1">
    <citation type="submission" date="2025-08" db="UniProtKB">
        <authorList>
            <consortium name="Ensembl"/>
        </authorList>
    </citation>
    <scope>IDENTIFICATION</scope>
</reference>
<evidence type="ECO:0000259" key="3">
    <source>
        <dbReference type="PROSITE" id="PS51448"/>
    </source>
</evidence>
<proteinExistence type="predicted"/>
<evidence type="ECO:0000256" key="1">
    <source>
        <dbReference type="ARBA" id="ARBA00023157"/>
    </source>
</evidence>
<dbReference type="SUPFAM" id="SSF57492">
    <property type="entry name" value="Trefoil"/>
    <property type="match status" value="1"/>
</dbReference>
<dbReference type="Ensembl" id="ENSAOWT00000023778.1">
    <property type="protein sequence ID" value="ENSAOWP00000020992.1"/>
    <property type="gene ID" value="ENSAOWG00000014204.1"/>
</dbReference>
<keyword evidence="5" id="KW-1185">Reference proteome</keyword>
<comment type="caution">
    <text evidence="2">Lacks conserved residue(s) required for the propagation of feature annotation.</text>
</comment>
<dbReference type="AlphaFoldDB" id="A0A8B9Q3X4"/>
<protein>
    <recommendedName>
        <fullName evidence="3">P-type domain-containing protein</fullName>
    </recommendedName>
</protein>
<sequence length="72" mass="8104">NSKTSLRSLYSMSCEEFTAVKLSVPDKYGNRKHCPYVNTGKRECKNYGCFYSQHPGVPWCFHPLVKAGKSAA</sequence>
<dbReference type="InterPro" id="IPR044913">
    <property type="entry name" value="P_trefoil_dom_sf"/>
</dbReference>
<feature type="domain" description="P-type" evidence="3">
    <location>
        <begin position="12"/>
        <end position="64"/>
    </location>
</feature>
<dbReference type="Pfam" id="PF00088">
    <property type="entry name" value="Trefoil"/>
    <property type="match status" value="1"/>
</dbReference>
<dbReference type="Gene3D" id="4.10.110.10">
    <property type="entry name" value="Spasmolytic Protein, domain 1"/>
    <property type="match status" value="1"/>
</dbReference>
<evidence type="ECO:0000256" key="2">
    <source>
        <dbReference type="PROSITE-ProRule" id="PRU00779"/>
    </source>
</evidence>
<dbReference type="Proteomes" id="UP000694424">
    <property type="component" value="Unplaced"/>
</dbReference>
<name>A0A8B9Q3X4_APTOW</name>
<accession>A0A8B9Q3X4</accession>
<evidence type="ECO:0000313" key="4">
    <source>
        <dbReference type="Ensembl" id="ENSAOWP00000020992.1"/>
    </source>
</evidence>
<evidence type="ECO:0000313" key="5">
    <source>
        <dbReference type="Proteomes" id="UP000694424"/>
    </source>
</evidence>
<reference evidence="4" key="2">
    <citation type="submission" date="2025-09" db="UniProtKB">
        <authorList>
            <consortium name="Ensembl"/>
        </authorList>
    </citation>
    <scope>IDENTIFICATION</scope>
</reference>
<dbReference type="InterPro" id="IPR000519">
    <property type="entry name" value="P_trefoil_dom"/>
</dbReference>
<organism evidence="4 5">
    <name type="scientific">Apteryx owenii</name>
    <name type="common">Little spotted kiwi</name>
    <dbReference type="NCBI Taxonomy" id="8824"/>
    <lineage>
        <taxon>Eukaryota</taxon>
        <taxon>Metazoa</taxon>
        <taxon>Chordata</taxon>
        <taxon>Craniata</taxon>
        <taxon>Vertebrata</taxon>
        <taxon>Euteleostomi</taxon>
        <taxon>Archelosauria</taxon>
        <taxon>Archosauria</taxon>
        <taxon>Dinosauria</taxon>
        <taxon>Saurischia</taxon>
        <taxon>Theropoda</taxon>
        <taxon>Coelurosauria</taxon>
        <taxon>Aves</taxon>
        <taxon>Palaeognathae</taxon>
        <taxon>Apterygiformes</taxon>
        <taxon>Apterygidae</taxon>
        <taxon>Apteryx</taxon>
    </lineage>
</organism>